<reference evidence="3 4" key="1">
    <citation type="submission" date="2016-06" db="EMBL/GenBank/DDBJ databases">
        <authorList>
            <person name="Haines A.N."/>
            <person name="Council K.R."/>
        </authorList>
    </citation>
    <scope>NUCLEOTIDE SEQUENCE [LARGE SCALE GENOMIC DNA]</scope>
    <source>
        <strain evidence="3 4">SP158-29</strain>
    </source>
</reference>
<dbReference type="Gene3D" id="3.40.50.720">
    <property type="entry name" value="NAD(P)-binding Rossmann-like Domain"/>
    <property type="match status" value="1"/>
</dbReference>
<comment type="caution">
    <text evidence="3">The sequence shown here is derived from an EMBL/GenBank/DDBJ whole genome shotgun (WGS) entry which is preliminary data.</text>
</comment>
<dbReference type="Pfam" id="PF02080">
    <property type="entry name" value="TrkA_C"/>
    <property type="match status" value="1"/>
</dbReference>
<dbReference type="PANTHER" id="PTHR43833">
    <property type="entry name" value="POTASSIUM CHANNEL PROTEIN 2-RELATED-RELATED"/>
    <property type="match status" value="1"/>
</dbReference>
<feature type="domain" description="RCK C-terminal" evidence="2">
    <location>
        <begin position="137"/>
        <end position="223"/>
    </location>
</feature>
<proteinExistence type="predicted"/>
<evidence type="ECO:0000313" key="4">
    <source>
        <dbReference type="Proteomes" id="UP000217465"/>
    </source>
</evidence>
<gene>
    <name evidence="3" type="primary">ktrA</name>
    <name evidence="3" type="ORF">A9Y57_01832</name>
</gene>
<dbReference type="Pfam" id="PF02254">
    <property type="entry name" value="TrkA_N"/>
    <property type="match status" value="1"/>
</dbReference>
<dbReference type="GO" id="GO:0008324">
    <property type="term" value="F:monoatomic cation transmembrane transporter activity"/>
    <property type="evidence" value="ECO:0007669"/>
    <property type="project" value="InterPro"/>
</dbReference>
<evidence type="ECO:0000313" key="3">
    <source>
        <dbReference type="EMBL" id="PCH11528.1"/>
    </source>
</evidence>
<dbReference type="InterPro" id="IPR003148">
    <property type="entry name" value="RCK_N"/>
</dbReference>
<dbReference type="InterPro" id="IPR036721">
    <property type="entry name" value="RCK_C_sf"/>
</dbReference>
<protein>
    <submittedName>
        <fullName evidence="3">Ktr system potassium uptake protein A</fullName>
    </submittedName>
</protein>
<dbReference type="PROSITE" id="PS51201">
    <property type="entry name" value="RCK_N"/>
    <property type="match status" value="1"/>
</dbReference>
<accession>A0A854WEP0</accession>
<dbReference type="InterPro" id="IPR050721">
    <property type="entry name" value="Trk_Ktr_HKT_K-transport"/>
</dbReference>
<evidence type="ECO:0000259" key="1">
    <source>
        <dbReference type="PROSITE" id="PS51201"/>
    </source>
</evidence>
<dbReference type="AlphaFoldDB" id="A0A854WEP0"/>
<dbReference type="Proteomes" id="UP000217465">
    <property type="component" value="Unassembled WGS sequence"/>
</dbReference>
<feature type="domain" description="RCK N-terminal" evidence="1">
    <location>
        <begin position="4"/>
        <end position="121"/>
    </location>
</feature>
<dbReference type="PANTHER" id="PTHR43833:SF7">
    <property type="entry name" value="KTR SYSTEM POTASSIUM UPTAKE PROTEIN C"/>
    <property type="match status" value="1"/>
</dbReference>
<name>A0A854WEP0_9STRE</name>
<dbReference type="SUPFAM" id="SSF116726">
    <property type="entry name" value="TrkA C-terminal domain-like"/>
    <property type="match status" value="1"/>
</dbReference>
<evidence type="ECO:0000259" key="2">
    <source>
        <dbReference type="PROSITE" id="PS51202"/>
    </source>
</evidence>
<organism evidence="3 4">
    <name type="scientific">Streptococcus parauberis</name>
    <dbReference type="NCBI Taxonomy" id="1348"/>
    <lineage>
        <taxon>Bacteria</taxon>
        <taxon>Bacillati</taxon>
        <taxon>Bacillota</taxon>
        <taxon>Bacilli</taxon>
        <taxon>Lactobacillales</taxon>
        <taxon>Streptococcaceae</taxon>
        <taxon>Streptococcus</taxon>
    </lineage>
</organism>
<dbReference type="EMBL" id="NSGR01000009">
    <property type="protein sequence ID" value="PCH11528.1"/>
    <property type="molecule type" value="Genomic_DNA"/>
</dbReference>
<dbReference type="SUPFAM" id="SSF51735">
    <property type="entry name" value="NAD(P)-binding Rossmann-fold domains"/>
    <property type="match status" value="1"/>
</dbReference>
<sequence>MYKRKTVGVLGLGIFGRTVARRLSEFDQDVIAIDSNELLVNQVADLVTKAAVGDMTDQEFLLGVGIDNCDTVVIASGKNLESSVLAIMNCKKLGVPVIIAKAKNRVFEEVLLGIGASKVITPERDSGKQLASNIMKNHIENIIYLEQGVSMINFHIPKKWVGKSLTELDVRQNYDLNVIGVRHLPDKKLIPNVDPNKSLSEDTIIVAIANDNTIEKFDYLGYFN</sequence>
<dbReference type="InterPro" id="IPR036291">
    <property type="entry name" value="NAD(P)-bd_dom_sf"/>
</dbReference>
<dbReference type="Gene3D" id="3.30.70.1450">
    <property type="entry name" value="Regulator of K+ conductance, C-terminal domain"/>
    <property type="match status" value="1"/>
</dbReference>
<dbReference type="PROSITE" id="PS51202">
    <property type="entry name" value="RCK_C"/>
    <property type="match status" value="1"/>
</dbReference>
<dbReference type="InterPro" id="IPR006037">
    <property type="entry name" value="RCK_C"/>
</dbReference>
<dbReference type="RefSeq" id="WP_096633847.1">
    <property type="nucleotide sequence ID" value="NZ_JAYEVX010000005.1"/>
</dbReference>
<dbReference type="GO" id="GO:0006813">
    <property type="term" value="P:potassium ion transport"/>
    <property type="evidence" value="ECO:0007669"/>
    <property type="project" value="InterPro"/>
</dbReference>